<evidence type="ECO:0000313" key="1">
    <source>
        <dbReference type="EMBL" id="KAF2666102.1"/>
    </source>
</evidence>
<dbReference type="AlphaFoldDB" id="A0A6A6U1V6"/>
<keyword evidence="2" id="KW-1185">Reference proteome</keyword>
<accession>A0A6A6U1V6</accession>
<protein>
    <submittedName>
        <fullName evidence="1">Uncharacterized protein</fullName>
    </submittedName>
</protein>
<proteinExistence type="predicted"/>
<sequence>MGVVKVERSSEGAHTFDQVAPAQFASRVLAHSANHIPPQPCLDFTSTFERRQPCSRLYCTRGAR</sequence>
<gene>
    <name evidence="1" type="ORF">BT63DRAFT_49736</name>
</gene>
<dbReference type="EMBL" id="MU004239">
    <property type="protein sequence ID" value="KAF2666102.1"/>
    <property type="molecule type" value="Genomic_DNA"/>
</dbReference>
<evidence type="ECO:0000313" key="2">
    <source>
        <dbReference type="Proteomes" id="UP000799302"/>
    </source>
</evidence>
<reference evidence="1" key="1">
    <citation type="journal article" date="2020" name="Stud. Mycol.">
        <title>101 Dothideomycetes genomes: a test case for predicting lifestyles and emergence of pathogens.</title>
        <authorList>
            <person name="Haridas S."/>
            <person name="Albert R."/>
            <person name="Binder M."/>
            <person name="Bloem J."/>
            <person name="Labutti K."/>
            <person name="Salamov A."/>
            <person name="Andreopoulos B."/>
            <person name="Baker S."/>
            <person name="Barry K."/>
            <person name="Bills G."/>
            <person name="Bluhm B."/>
            <person name="Cannon C."/>
            <person name="Castanera R."/>
            <person name="Culley D."/>
            <person name="Daum C."/>
            <person name="Ezra D."/>
            <person name="Gonzalez J."/>
            <person name="Henrissat B."/>
            <person name="Kuo A."/>
            <person name="Liang C."/>
            <person name="Lipzen A."/>
            <person name="Lutzoni F."/>
            <person name="Magnuson J."/>
            <person name="Mondo S."/>
            <person name="Nolan M."/>
            <person name="Ohm R."/>
            <person name="Pangilinan J."/>
            <person name="Park H.-J."/>
            <person name="Ramirez L."/>
            <person name="Alfaro M."/>
            <person name="Sun H."/>
            <person name="Tritt A."/>
            <person name="Yoshinaga Y."/>
            <person name="Zwiers L.-H."/>
            <person name="Turgeon B."/>
            <person name="Goodwin S."/>
            <person name="Spatafora J."/>
            <person name="Crous P."/>
            <person name="Grigoriev I."/>
        </authorList>
    </citation>
    <scope>NUCLEOTIDE SEQUENCE</scope>
    <source>
        <strain evidence="1">CBS 115976</strain>
    </source>
</reference>
<name>A0A6A6U1V6_9PEZI</name>
<organism evidence="1 2">
    <name type="scientific">Microthyrium microscopicum</name>
    <dbReference type="NCBI Taxonomy" id="703497"/>
    <lineage>
        <taxon>Eukaryota</taxon>
        <taxon>Fungi</taxon>
        <taxon>Dikarya</taxon>
        <taxon>Ascomycota</taxon>
        <taxon>Pezizomycotina</taxon>
        <taxon>Dothideomycetes</taxon>
        <taxon>Dothideomycetes incertae sedis</taxon>
        <taxon>Microthyriales</taxon>
        <taxon>Microthyriaceae</taxon>
        <taxon>Microthyrium</taxon>
    </lineage>
</organism>
<dbReference type="Proteomes" id="UP000799302">
    <property type="component" value="Unassembled WGS sequence"/>
</dbReference>